<accession>A0A2G9Y659</accession>
<reference evidence="1 2" key="1">
    <citation type="submission" date="2017-09" db="EMBL/GenBank/DDBJ databases">
        <title>Depth-based differentiation of microbial function through sediment-hosted aquifers and enrichment of novel symbionts in the deep terrestrial subsurface.</title>
        <authorList>
            <person name="Probst A.J."/>
            <person name="Ladd B."/>
            <person name="Jarett J.K."/>
            <person name="Geller-Mcgrath D.E."/>
            <person name="Sieber C.M."/>
            <person name="Emerson J.B."/>
            <person name="Anantharaman K."/>
            <person name="Thomas B.C."/>
            <person name="Malmstrom R."/>
            <person name="Stieglmeier M."/>
            <person name="Klingl A."/>
            <person name="Woyke T."/>
            <person name="Ryan C.M."/>
            <person name="Banfield J.F."/>
        </authorList>
    </citation>
    <scope>NUCLEOTIDE SEQUENCE [LARGE SCALE GENOMIC DNA]</scope>
    <source>
        <strain evidence="1">CG23_combo_of_CG06-09_8_20_14_all_35_49</strain>
    </source>
</reference>
<evidence type="ECO:0000313" key="2">
    <source>
        <dbReference type="Proteomes" id="UP000231025"/>
    </source>
</evidence>
<evidence type="ECO:0000313" key="1">
    <source>
        <dbReference type="EMBL" id="PIP14718.1"/>
    </source>
</evidence>
<proteinExistence type="predicted"/>
<dbReference type="InterPro" id="IPR038573">
    <property type="entry name" value="BrnT_sf"/>
</dbReference>
<comment type="caution">
    <text evidence="1">The sequence shown here is derived from an EMBL/GenBank/DDBJ whole genome shotgun (WGS) entry which is preliminary data.</text>
</comment>
<name>A0A2G9Y659_9BACT</name>
<protein>
    <recommendedName>
        <fullName evidence="3">BrnT family toxin</fullName>
    </recommendedName>
</protein>
<organism evidence="1 2">
    <name type="scientific">Candidatus Roizmanbacteria bacterium CG23_combo_of_CG06-09_8_20_14_all_35_49</name>
    <dbReference type="NCBI Taxonomy" id="1974863"/>
    <lineage>
        <taxon>Bacteria</taxon>
        <taxon>Candidatus Roizmaniibacteriota</taxon>
    </lineage>
</organism>
<gene>
    <name evidence="1" type="ORF">COX47_03785</name>
</gene>
<evidence type="ECO:0008006" key="3">
    <source>
        <dbReference type="Google" id="ProtNLM"/>
    </source>
</evidence>
<dbReference type="AlphaFoldDB" id="A0A2G9Y659"/>
<dbReference type="EMBL" id="PCRE01000051">
    <property type="protein sequence ID" value="PIP14718.1"/>
    <property type="molecule type" value="Genomic_DNA"/>
</dbReference>
<sequence>MIKVLLNQLVWNDWNIEHIKKHSLTPKQVEESILKVVTYKKGYNNRLILIGRSGNRIISTILSRKSGGKYYVVTARDADKKERRKIYEKEKNNSKI</sequence>
<dbReference type="Proteomes" id="UP000231025">
    <property type="component" value="Unassembled WGS sequence"/>
</dbReference>
<dbReference type="Gene3D" id="3.10.450.530">
    <property type="entry name" value="Ribonuclease toxin, BrnT, of type II toxin-antitoxin system"/>
    <property type="match status" value="1"/>
</dbReference>